<protein>
    <recommendedName>
        <fullName evidence="4">Glycosyl hydrolase</fullName>
    </recommendedName>
</protein>
<feature type="region of interest" description="Disordered" evidence="1">
    <location>
        <begin position="1"/>
        <end position="25"/>
    </location>
</feature>
<name>A0ABP7BY91_9MICC</name>
<keyword evidence="3" id="KW-1185">Reference proteome</keyword>
<evidence type="ECO:0000313" key="3">
    <source>
        <dbReference type="Proteomes" id="UP001500752"/>
    </source>
</evidence>
<comment type="caution">
    <text evidence="2">The sequence shown here is derived from an EMBL/GenBank/DDBJ whole genome shotgun (WGS) entry which is preliminary data.</text>
</comment>
<evidence type="ECO:0008006" key="4">
    <source>
        <dbReference type="Google" id="ProtNLM"/>
    </source>
</evidence>
<dbReference type="Proteomes" id="UP001500752">
    <property type="component" value="Unassembled WGS sequence"/>
</dbReference>
<feature type="compositionally biased region" description="Polar residues" evidence="1">
    <location>
        <begin position="13"/>
        <end position="23"/>
    </location>
</feature>
<proteinExistence type="predicted"/>
<sequence length="69" mass="6946">MAPALGGVISPNAPRQATEQSAAAPSPFPPITDCAFLSNCHTGALIAPDGGVGWLCVPRFDSLLTPATV</sequence>
<accession>A0ABP7BY91</accession>
<organism evidence="2 3">
    <name type="scientific">Arthrobacter ginkgonis</name>
    <dbReference type="NCBI Taxonomy" id="1630594"/>
    <lineage>
        <taxon>Bacteria</taxon>
        <taxon>Bacillati</taxon>
        <taxon>Actinomycetota</taxon>
        <taxon>Actinomycetes</taxon>
        <taxon>Micrococcales</taxon>
        <taxon>Micrococcaceae</taxon>
        <taxon>Arthrobacter</taxon>
    </lineage>
</organism>
<evidence type="ECO:0000256" key="1">
    <source>
        <dbReference type="SAM" id="MobiDB-lite"/>
    </source>
</evidence>
<dbReference type="EMBL" id="BAABEO010000008">
    <property type="protein sequence ID" value="GAA3671634.1"/>
    <property type="molecule type" value="Genomic_DNA"/>
</dbReference>
<evidence type="ECO:0000313" key="2">
    <source>
        <dbReference type="EMBL" id="GAA3671634.1"/>
    </source>
</evidence>
<gene>
    <name evidence="2" type="ORF">GCM10023081_07480</name>
</gene>
<reference evidence="3" key="1">
    <citation type="journal article" date="2019" name="Int. J. Syst. Evol. Microbiol.">
        <title>The Global Catalogue of Microorganisms (GCM) 10K type strain sequencing project: providing services to taxonomists for standard genome sequencing and annotation.</title>
        <authorList>
            <consortium name="The Broad Institute Genomics Platform"/>
            <consortium name="The Broad Institute Genome Sequencing Center for Infectious Disease"/>
            <person name="Wu L."/>
            <person name="Ma J."/>
        </authorList>
    </citation>
    <scope>NUCLEOTIDE SEQUENCE [LARGE SCALE GENOMIC DNA]</scope>
    <source>
        <strain evidence="3">JCM 30742</strain>
    </source>
</reference>